<evidence type="ECO:0000313" key="15">
    <source>
        <dbReference type="Proteomes" id="UP001166674"/>
    </source>
</evidence>
<evidence type="ECO:0000256" key="10">
    <source>
        <dbReference type="ARBA" id="ARBA00023170"/>
    </source>
</evidence>
<evidence type="ECO:0000256" key="4">
    <source>
        <dbReference type="ARBA" id="ARBA00022507"/>
    </source>
</evidence>
<keyword evidence="5 12" id="KW-0812">Transmembrane</keyword>
<feature type="transmembrane region" description="Helical" evidence="12">
    <location>
        <begin position="265"/>
        <end position="284"/>
    </location>
</feature>
<dbReference type="GO" id="GO:0019236">
    <property type="term" value="P:response to pheromone"/>
    <property type="evidence" value="ECO:0007669"/>
    <property type="project" value="UniProtKB-KW"/>
</dbReference>
<evidence type="ECO:0000256" key="9">
    <source>
        <dbReference type="ARBA" id="ARBA00023157"/>
    </source>
</evidence>
<evidence type="ECO:0000256" key="2">
    <source>
        <dbReference type="ARBA" id="ARBA00010663"/>
    </source>
</evidence>
<dbReference type="InterPro" id="IPR004072">
    <property type="entry name" value="Vmron_rcpt_1"/>
</dbReference>
<protein>
    <recommendedName>
        <fullName evidence="12">Vomeronasal type-1 receptor</fullName>
    </recommendedName>
</protein>
<keyword evidence="10 12" id="KW-0675">Receptor</keyword>
<evidence type="ECO:0000256" key="3">
    <source>
        <dbReference type="ARBA" id="ARBA00022475"/>
    </source>
</evidence>
<keyword evidence="8 12" id="KW-0472">Membrane</keyword>
<keyword evidence="9" id="KW-1015">Disulfide bond</keyword>
<dbReference type="FunFam" id="1.20.1070.10:FF:000051">
    <property type="entry name" value="Vomeronasal type-1 receptor"/>
    <property type="match status" value="1"/>
</dbReference>
<feature type="transmembrane region" description="Helical" evidence="12">
    <location>
        <begin position="173"/>
        <end position="204"/>
    </location>
</feature>
<evidence type="ECO:0000256" key="5">
    <source>
        <dbReference type="ARBA" id="ARBA00022692"/>
    </source>
</evidence>
<sequence length="297" mass="33907">MNLVKGTTFAFLTGLGIAENIFVLVNYIYLIRCIEKKPIHLILIHLGFTNILMLFTKGTPRAIASSGLQNLLGDVCCKVVVYLERVAHGLSISTTSLLTVVQAITISPRASKWRRLQPRSAWDILPLLVFFWVLINALISMNLQFYIKNHNNMNTSEFSKSDNYCYFQPDNWIITWIFLALIFLRNAVLQSVMGCASGYMVFLFHKQHQHVLYLQTSKLLYRTPPEMKAAQSVLLLMLCFVFFYCTDCFNTLCSFLSLLKNSISVSAHEFLTLGYVILSPFVLIHRDGHLTECCHSQ</sequence>
<evidence type="ECO:0000313" key="14">
    <source>
        <dbReference type="EMBL" id="MBZ3874340.1"/>
    </source>
</evidence>
<gene>
    <name evidence="14" type="ORF">SUZIE_127450</name>
</gene>
<keyword evidence="7 12" id="KW-0297">G-protein coupled receptor</keyword>
<dbReference type="EMBL" id="JAATJV010225793">
    <property type="protein sequence ID" value="MBZ3874340.1"/>
    <property type="molecule type" value="Genomic_DNA"/>
</dbReference>
<dbReference type="AlphaFoldDB" id="A0AA41MLV9"/>
<dbReference type="Gene3D" id="1.20.1070.10">
    <property type="entry name" value="Rhodopsin 7-helix transmembrane proteins"/>
    <property type="match status" value="1"/>
</dbReference>
<feature type="transmembrane region" description="Helical" evidence="12">
    <location>
        <begin position="38"/>
        <end position="56"/>
    </location>
</feature>
<evidence type="ECO:0000256" key="1">
    <source>
        <dbReference type="ARBA" id="ARBA00004651"/>
    </source>
</evidence>
<dbReference type="SUPFAM" id="SSF81321">
    <property type="entry name" value="Family A G protein-coupled receptor-like"/>
    <property type="match status" value="1"/>
</dbReference>
<feature type="transmembrane region" description="Helical" evidence="12">
    <location>
        <begin position="127"/>
        <end position="147"/>
    </location>
</feature>
<dbReference type="PROSITE" id="PS50262">
    <property type="entry name" value="G_PROTEIN_RECEP_F1_2"/>
    <property type="match status" value="1"/>
</dbReference>
<evidence type="ECO:0000256" key="7">
    <source>
        <dbReference type="ARBA" id="ARBA00023040"/>
    </source>
</evidence>
<feature type="domain" description="G-protein coupled receptors family 1 profile" evidence="13">
    <location>
        <begin position="19"/>
        <end position="283"/>
    </location>
</feature>
<dbReference type="GO" id="GO:0016503">
    <property type="term" value="F:pheromone receptor activity"/>
    <property type="evidence" value="ECO:0007669"/>
    <property type="project" value="InterPro"/>
</dbReference>
<keyword evidence="6 12" id="KW-1133">Transmembrane helix</keyword>
<comment type="caution">
    <text evidence="14">The sequence shown here is derived from an EMBL/GenBank/DDBJ whole genome shotgun (WGS) entry which is preliminary data.</text>
</comment>
<evidence type="ECO:0000256" key="11">
    <source>
        <dbReference type="ARBA" id="ARBA00023224"/>
    </source>
</evidence>
<comment type="subcellular location">
    <subcellularLocation>
        <location evidence="1 12">Cell membrane</location>
        <topology evidence="1 12">Multi-pass membrane protein</topology>
    </subcellularLocation>
</comment>
<reference evidence="14" key="1">
    <citation type="submission" date="2020-03" db="EMBL/GenBank/DDBJ databases">
        <title>Studies in the Genomics of Life Span.</title>
        <authorList>
            <person name="Glass D."/>
        </authorList>
    </citation>
    <scope>NUCLEOTIDE SEQUENCE</scope>
    <source>
        <strain evidence="14">SUZIE</strain>
        <tissue evidence="14">Muscle</tissue>
    </source>
</reference>
<dbReference type="Pfam" id="PF03402">
    <property type="entry name" value="V1R"/>
    <property type="match status" value="1"/>
</dbReference>
<dbReference type="GO" id="GO:0005886">
    <property type="term" value="C:plasma membrane"/>
    <property type="evidence" value="ECO:0007669"/>
    <property type="project" value="UniProtKB-SubCell"/>
</dbReference>
<dbReference type="InterPro" id="IPR017452">
    <property type="entry name" value="GPCR_Rhodpsn_7TM"/>
</dbReference>
<proteinExistence type="inferred from homology"/>
<evidence type="ECO:0000259" key="13">
    <source>
        <dbReference type="PROSITE" id="PS50262"/>
    </source>
</evidence>
<evidence type="ECO:0000256" key="6">
    <source>
        <dbReference type="ARBA" id="ARBA00022989"/>
    </source>
</evidence>
<feature type="transmembrane region" description="Helical" evidence="12">
    <location>
        <begin position="233"/>
        <end position="259"/>
    </location>
</feature>
<comment type="similarity">
    <text evidence="2 12">Belongs to the G-protein coupled receptor 1 family.</text>
</comment>
<dbReference type="Proteomes" id="UP001166674">
    <property type="component" value="Unassembled WGS sequence"/>
</dbReference>
<organism evidence="14 15">
    <name type="scientific">Sciurus carolinensis</name>
    <name type="common">Eastern gray squirrel</name>
    <dbReference type="NCBI Taxonomy" id="30640"/>
    <lineage>
        <taxon>Eukaryota</taxon>
        <taxon>Metazoa</taxon>
        <taxon>Chordata</taxon>
        <taxon>Craniata</taxon>
        <taxon>Vertebrata</taxon>
        <taxon>Euteleostomi</taxon>
        <taxon>Mammalia</taxon>
        <taxon>Eutheria</taxon>
        <taxon>Euarchontoglires</taxon>
        <taxon>Glires</taxon>
        <taxon>Rodentia</taxon>
        <taxon>Sciuromorpha</taxon>
        <taxon>Sciuridae</taxon>
        <taxon>Sciurinae</taxon>
        <taxon>Sciurini</taxon>
        <taxon>Sciurus</taxon>
    </lineage>
</organism>
<keyword evidence="4 12" id="KW-0589">Pheromone response</keyword>
<dbReference type="PANTHER" id="PTHR24062">
    <property type="entry name" value="VOMERONASAL TYPE-1 RECEPTOR"/>
    <property type="match status" value="1"/>
</dbReference>
<evidence type="ECO:0000256" key="12">
    <source>
        <dbReference type="RuleBase" id="RU364061"/>
    </source>
</evidence>
<accession>A0AA41MLV9</accession>
<keyword evidence="15" id="KW-1185">Reference proteome</keyword>
<keyword evidence="11 12" id="KW-0807">Transducer</keyword>
<name>A0AA41MLV9_SCICA</name>
<feature type="transmembrane region" description="Helical" evidence="12">
    <location>
        <begin position="6"/>
        <end position="31"/>
    </location>
</feature>
<evidence type="ECO:0000256" key="8">
    <source>
        <dbReference type="ARBA" id="ARBA00023136"/>
    </source>
</evidence>
<dbReference type="GO" id="GO:0007606">
    <property type="term" value="P:sensory perception of chemical stimulus"/>
    <property type="evidence" value="ECO:0007669"/>
    <property type="project" value="UniProtKB-ARBA"/>
</dbReference>
<keyword evidence="3 12" id="KW-1003">Cell membrane</keyword>